<name>E4ZZ18_LEPMJ</name>
<organism evidence="3">
    <name type="scientific">Leptosphaeria maculans (strain JN3 / isolate v23.1.3 / race Av1-4-5-6-7-8)</name>
    <name type="common">Blackleg fungus</name>
    <name type="synonym">Phoma lingam</name>
    <dbReference type="NCBI Taxonomy" id="985895"/>
    <lineage>
        <taxon>Eukaryota</taxon>
        <taxon>Fungi</taxon>
        <taxon>Dikarya</taxon>
        <taxon>Ascomycota</taxon>
        <taxon>Pezizomycotina</taxon>
        <taxon>Dothideomycetes</taxon>
        <taxon>Pleosporomycetidae</taxon>
        <taxon>Pleosporales</taxon>
        <taxon>Pleosporineae</taxon>
        <taxon>Leptosphaeriaceae</taxon>
        <taxon>Plenodomus</taxon>
        <taxon>Plenodomus lingam/Leptosphaeria maculans species complex</taxon>
    </lineage>
</organism>
<dbReference type="VEuPathDB" id="FungiDB:LEMA_P107180.1"/>
<dbReference type="Proteomes" id="UP000002668">
    <property type="component" value="Genome"/>
</dbReference>
<feature type="region of interest" description="Disordered" evidence="1">
    <location>
        <begin position="136"/>
        <end position="170"/>
    </location>
</feature>
<evidence type="ECO:0000256" key="1">
    <source>
        <dbReference type="SAM" id="MobiDB-lite"/>
    </source>
</evidence>
<protein>
    <submittedName>
        <fullName evidence="2">Predicted protein</fullName>
    </submittedName>
</protein>
<evidence type="ECO:0000313" key="3">
    <source>
        <dbReference type="Proteomes" id="UP000002668"/>
    </source>
</evidence>
<sequence>MPSSLMSNPSGQRATTKKTRKPLTSGARPTLRLRAHEQEPPFGEGNWATQRPRTQSSARPDAVVALEGFERRLKRLSGERCRVLLGGGFVAGDTGAVPRWHGACIKSDLTLVIPHSNSDSTPSILCYSTLATAQHEKNDQPPFSNHKCKPSRRNPLPGGKQRQSSKESGPFLILDILEGSV</sequence>
<gene>
    <name evidence="2" type="ORF">LEMA_P107180.1</name>
</gene>
<dbReference type="InParanoid" id="E4ZZ18"/>
<dbReference type="EMBL" id="FP929129">
    <property type="protein sequence ID" value="CBX96453.1"/>
    <property type="molecule type" value="Genomic_DNA"/>
</dbReference>
<proteinExistence type="predicted"/>
<dbReference type="HOGENOM" id="CLU_1489268_0_0_1"/>
<dbReference type="AlphaFoldDB" id="E4ZZ18"/>
<feature type="region of interest" description="Disordered" evidence="1">
    <location>
        <begin position="1"/>
        <end position="60"/>
    </location>
</feature>
<feature type="compositionally biased region" description="Polar residues" evidence="1">
    <location>
        <begin position="47"/>
        <end position="58"/>
    </location>
</feature>
<evidence type="ECO:0000313" key="2">
    <source>
        <dbReference type="EMBL" id="CBX96453.1"/>
    </source>
</evidence>
<keyword evidence="3" id="KW-1185">Reference proteome</keyword>
<accession>E4ZZ18</accession>
<feature type="compositionally biased region" description="Polar residues" evidence="1">
    <location>
        <begin position="1"/>
        <end position="14"/>
    </location>
</feature>
<reference evidence="3" key="1">
    <citation type="journal article" date="2011" name="Nat. Commun.">
        <title>Effector diversification within compartments of the Leptosphaeria maculans genome affected by Repeat-Induced Point mutations.</title>
        <authorList>
            <person name="Rouxel T."/>
            <person name="Grandaubert J."/>
            <person name="Hane J.K."/>
            <person name="Hoede C."/>
            <person name="van de Wouw A.P."/>
            <person name="Couloux A."/>
            <person name="Dominguez V."/>
            <person name="Anthouard V."/>
            <person name="Bally P."/>
            <person name="Bourras S."/>
            <person name="Cozijnsen A.J."/>
            <person name="Ciuffetti L.M."/>
            <person name="Degrave A."/>
            <person name="Dilmaghani A."/>
            <person name="Duret L."/>
            <person name="Fudal I."/>
            <person name="Goodwin S.B."/>
            <person name="Gout L."/>
            <person name="Glaser N."/>
            <person name="Linglin J."/>
            <person name="Kema G.H.J."/>
            <person name="Lapalu N."/>
            <person name="Lawrence C.B."/>
            <person name="May K."/>
            <person name="Meyer M."/>
            <person name="Ollivier B."/>
            <person name="Poulain J."/>
            <person name="Schoch C.L."/>
            <person name="Simon A."/>
            <person name="Spatafora J.W."/>
            <person name="Stachowiak A."/>
            <person name="Turgeon B.G."/>
            <person name="Tyler B.M."/>
            <person name="Vincent D."/>
            <person name="Weissenbach J."/>
            <person name="Amselem J."/>
            <person name="Quesneville H."/>
            <person name="Oliver R.P."/>
            <person name="Wincker P."/>
            <person name="Balesdent M.-H."/>
            <person name="Howlett B.J."/>
        </authorList>
    </citation>
    <scope>NUCLEOTIDE SEQUENCE [LARGE SCALE GENOMIC DNA]</scope>
    <source>
        <strain evidence="3">JN3 / isolate v23.1.3 / race Av1-4-5-6-7-8</strain>
    </source>
</reference>